<feature type="compositionally biased region" description="Low complexity" evidence="1">
    <location>
        <begin position="690"/>
        <end position="705"/>
    </location>
</feature>
<comment type="caution">
    <text evidence="3">The sequence shown here is derived from an EMBL/GenBank/DDBJ whole genome shotgun (WGS) entry which is preliminary data.</text>
</comment>
<feature type="compositionally biased region" description="Basic and acidic residues" evidence="1">
    <location>
        <begin position="836"/>
        <end position="849"/>
    </location>
</feature>
<gene>
    <name evidence="3" type="ORF">O4G74_03045</name>
</gene>
<dbReference type="RefSeq" id="WP_269401191.1">
    <property type="nucleotide sequence ID" value="NZ_JAPWGW010000001.1"/>
</dbReference>
<feature type="transmembrane region" description="Helical" evidence="2">
    <location>
        <begin position="56"/>
        <end position="76"/>
    </location>
</feature>
<feature type="transmembrane region" description="Helical" evidence="2">
    <location>
        <begin position="147"/>
        <end position="168"/>
    </location>
</feature>
<keyword evidence="2" id="KW-0472">Membrane</keyword>
<reference evidence="3" key="1">
    <citation type="submission" date="2022-12" db="EMBL/GenBank/DDBJ databases">
        <title>Bacterial isolates from different developmental stages of Nematostella vectensis.</title>
        <authorList>
            <person name="Fraune S."/>
        </authorList>
    </citation>
    <scope>NUCLEOTIDE SEQUENCE</scope>
    <source>
        <strain evidence="3">G21632-S1</strain>
    </source>
</reference>
<keyword evidence="2" id="KW-1133">Transmembrane helix</keyword>
<feature type="region of interest" description="Disordered" evidence="1">
    <location>
        <begin position="812"/>
        <end position="849"/>
    </location>
</feature>
<sequence length="881" mass="96889">MAELKRIPGLEPKIARTKAALWRLSTARAFWPLAVFVTIFFVMALTGLLDGVSEKLASIALVIFLAGLLPLVWFGASRYREPERAEAIRLLDRQSELRPLSALQDRPARPDASGVALWRAHETDLTDAARRLNVPDFSAEWRASDPLYLRFILPALLAVAAFMSFSVAGERLSRAFSPDVGSLFGAENIRIEAWITPPEHTGKPPVFLAADAAPVRVPAGSELTVRAQAPSAPNLIIESEERRERVRFSKTPEGAYEARAIIAADSDLRVSWWGARASWRILASPDNPPEVEWVSTPEMTPLDRTEFEWKLADDYGVDALQLVLQRTDQGTDSPAEIVDLQMPGISPRESQEVASIDLTRHRWAGLEVSARLRVADGAGQTGFSEEAVFILPEKLLLQPLARAIQDIRVTILREDDEYTLTVTANRESLVQNEVFTEATQRISRAPAGIQRASLMIDAVTYKPERFFEDVNVYFGLSHAGSILQAASSTDEADETEPLLWSLALRAEYGSAADALRALQAARQALEEALRDGASEAEIQRRMEAFKQAAQNYLAARMAEALANGLDAPPSDTDSAQGGGSGMGGSDFADMLNALSDLTETGASDQARQLLADITNMLENLQFQQGNGSGEGFPGMPGEPGENDDDMPEEERELSETLQELSDLLREQRDLNDDTLAEQRGERRSQPGQPPGNQQQGQQGESGTQSGKEEGEDGSSSRGGTLTERQARLGDLVEELARRRGREGNSSEDGAGAGGTVDEETLEAIERAQRRAAEALEDGNNFRAIRNQDDATDQIRDLAEGLARELDDLKRDRLGEEYGNGGDRVDPFGRPMGGTSDSRDVNIPDEAERQRAKDILEELRRRYGDPADEEERNYLERLLDRF</sequence>
<proteinExistence type="predicted"/>
<feature type="region of interest" description="Disordered" evidence="1">
    <location>
        <begin position="564"/>
        <end position="586"/>
    </location>
</feature>
<keyword evidence="2" id="KW-0812">Transmembrane</keyword>
<protein>
    <submittedName>
        <fullName evidence="3">DUF4175 family protein</fullName>
    </submittedName>
</protein>
<keyword evidence="4" id="KW-1185">Reference proteome</keyword>
<evidence type="ECO:0000256" key="2">
    <source>
        <dbReference type="SAM" id="Phobius"/>
    </source>
</evidence>
<name>A0ABT4LRP0_9PROT</name>
<organism evidence="3 4">
    <name type="scientific">Henriciella marina</name>
    <dbReference type="NCBI Taxonomy" id="453851"/>
    <lineage>
        <taxon>Bacteria</taxon>
        <taxon>Pseudomonadati</taxon>
        <taxon>Pseudomonadota</taxon>
        <taxon>Alphaproteobacteria</taxon>
        <taxon>Hyphomonadales</taxon>
        <taxon>Hyphomonadaceae</taxon>
        <taxon>Henriciella</taxon>
    </lineage>
</organism>
<dbReference type="Proteomes" id="UP001083770">
    <property type="component" value="Unassembled WGS sequence"/>
</dbReference>
<evidence type="ECO:0000313" key="3">
    <source>
        <dbReference type="EMBL" id="MCZ4297030.1"/>
    </source>
</evidence>
<dbReference type="EMBL" id="JAPWGW010000001">
    <property type="protein sequence ID" value="MCZ4297030.1"/>
    <property type="molecule type" value="Genomic_DNA"/>
</dbReference>
<accession>A0ABT4LRP0</accession>
<evidence type="ECO:0000313" key="4">
    <source>
        <dbReference type="Proteomes" id="UP001083770"/>
    </source>
</evidence>
<dbReference type="InterPro" id="IPR012683">
    <property type="entry name" value="CHP02302_TM"/>
</dbReference>
<feature type="compositionally biased region" description="Acidic residues" evidence="1">
    <location>
        <begin position="640"/>
        <end position="652"/>
    </location>
</feature>
<feature type="region of interest" description="Disordered" evidence="1">
    <location>
        <begin position="623"/>
        <end position="656"/>
    </location>
</feature>
<dbReference type="Pfam" id="PF13779">
    <property type="entry name" value="DUF4175"/>
    <property type="match status" value="2"/>
</dbReference>
<feature type="compositionally biased region" description="Basic and acidic residues" evidence="1">
    <location>
        <begin position="734"/>
        <end position="744"/>
    </location>
</feature>
<evidence type="ECO:0000256" key="1">
    <source>
        <dbReference type="SAM" id="MobiDB-lite"/>
    </source>
</evidence>
<feature type="region of interest" description="Disordered" evidence="1">
    <location>
        <begin position="678"/>
        <end position="763"/>
    </location>
</feature>
<feature type="transmembrane region" description="Helical" evidence="2">
    <location>
        <begin position="21"/>
        <end position="44"/>
    </location>
</feature>